<dbReference type="SUPFAM" id="SSF51215">
    <property type="entry name" value="Regulatory protein AraC"/>
    <property type="match status" value="1"/>
</dbReference>
<dbReference type="InterPro" id="IPR003313">
    <property type="entry name" value="AraC-bd"/>
</dbReference>
<dbReference type="EMBL" id="MPTC01000031">
    <property type="protein sequence ID" value="OMD36313.1"/>
    <property type="molecule type" value="Genomic_DNA"/>
</dbReference>
<dbReference type="GO" id="GO:0043565">
    <property type="term" value="F:sequence-specific DNA binding"/>
    <property type="evidence" value="ECO:0007669"/>
    <property type="project" value="InterPro"/>
</dbReference>
<dbReference type="InterPro" id="IPR037923">
    <property type="entry name" value="HTH-like"/>
</dbReference>
<dbReference type="PANTHER" id="PTHR43280:SF2">
    <property type="entry name" value="HTH-TYPE TRANSCRIPTIONAL REGULATOR EXSA"/>
    <property type="match status" value="1"/>
</dbReference>
<evidence type="ECO:0000313" key="5">
    <source>
        <dbReference type="EMBL" id="OMD36313.1"/>
    </source>
</evidence>
<evidence type="ECO:0000259" key="4">
    <source>
        <dbReference type="PROSITE" id="PS01124"/>
    </source>
</evidence>
<dbReference type="Pfam" id="PF02311">
    <property type="entry name" value="AraC_binding"/>
    <property type="match status" value="1"/>
</dbReference>
<comment type="caution">
    <text evidence="5">The sequence shown here is derived from an EMBL/GenBank/DDBJ whole genome shotgun (WGS) entry which is preliminary data.</text>
</comment>
<dbReference type="Proteomes" id="UP000187439">
    <property type="component" value="Unassembled WGS sequence"/>
</dbReference>
<dbReference type="OrthoDB" id="9811996at2"/>
<proteinExistence type="predicted"/>
<dbReference type="GO" id="GO:0003700">
    <property type="term" value="F:DNA-binding transcription factor activity"/>
    <property type="evidence" value="ECO:0007669"/>
    <property type="project" value="InterPro"/>
</dbReference>
<dbReference type="SUPFAM" id="SSF46689">
    <property type="entry name" value="Homeodomain-like"/>
    <property type="match status" value="2"/>
</dbReference>
<dbReference type="Pfam" id="PF12833">
    <property type="entry name" value="HTH_18"/>
    <property type="match status" value="1"/>
</dbReference>
<feature type="domain" description="HTH araC/xylS-type" evidence="4">
    <location>
        <begin position="188"/>
        <end position="287"/>
    </location>
</feature>
<reference evidence="5 6" key="1">
    <citation type="submission" date="2016-10" db="EMBL/GenBank/DDBJ databases">
        <title>Paenibacillus species isolates.</title>
        <authorList>
            <person name="Beno S.M."/>
        </authorList>
    </citation>
    <scope>NUCLEOTIDE SEQUENCE [LARGE SCALE GENOMIC DNA]</scope>
    <source>
        <strain evidence="5 6">FSL H7-0710</strain>
    </source>
</reference>
<accession>A0A1R0XMF9</accession>
<dbReference type="PANTHER" id="PTHR43280">
    <property type="entry name" value="ARAC-FAMILY TRANSCRIPTIONAL REGULATOR"/>
    <property type="match status" value="1"/>
</dbReference>
<gene>
    <name evidence="5" type="ORF">BSK52_24805</name>
</gene>
<keyword evidence="2" id="KW-0238">DNA-binding</keyword>
<evidence type="ECO:0000256" key="3">
    <source>
        <dbReference type="ARBA" id="ARBA00023163"/>
    </source>
</evidence>
<dbReference type="InterPro" id="IPR014710">
    <property type="entry name" value="RmlC-like_jellyroll"/>
</dbReference>
<dbReference type="InterPro" id="IPR018060">
    <property type="entry name" value="HTH_AraC"/>
</dbReference>
<protein>
    <submittedName>
        <fullName evidence="5">AraC family transcriptional regulator</fullName>
    </submittedName>
</protein>
<dbReference type="InterPro" id="IPR020449">
    <property type="entry name" value="Tscrpt_reg_AraC-type_HTH"/>
</dbReference>
<organism evidence="5 6">
    <name type="scientific">Paenibacillus odorifer</name>
    <dbReference type="NCBI Taxonomy" id="189426"/>
    <lineage>
        <taxon>Bacteria</taxon>
        <taxon>Bacillati</taxon>
        <taxon>Bacillota</taxon>
        <taxon>Bacilli</taxon>
        <taxon>Bacillales</taxon>
        <taxon>Paenibacillaceae</taxon>
        <taxon>Paenibacillus</taxon>
    </lineage>
</organism>
<dbReference type="SMART" id="SM00342">
    <property type="entry name" value="HTH_ARAC"/>
    <property type="match status" value="1"/>
</dbReference>
<keyword evidence="3" id="KW-0804">Transcription</keyword>
<evidence type="ECO:0000256" key="1">
    <source>
        <dbReference type="ARBA" id="ARBA00023015"/>
    </source>
</evidence>
<dbReference type="InterPro" id="IPR009057">
    <property type="entry name" value="Homeodomain-like_sf"/>
</dbReference>
<dbReference type="RefSeq" id="WP_076121057.1">
    <property type="nucleotide sequence ID" value="NZ_MPTC01000031.1"/>
</dbReference>
<dbReference type="Gene3D" id="1.10.10.60">
    <property type="entry name" value="Homeodomain-like"/>
    <property type="match status" value="2"/>
</dbReference>
<keyword evidence="1" id="KW-0805">Transcription regulation</keyword>
<dbReference type="PRINTS" id="PR00032">
    <property type="entry name" value="HTHARAC"/>
</dbReference>
<evidence type="ECO:0000313" key="6">
    <source>
        <dbReference type="Proteomes" id="UP000187439"/>
    </source>
</evidence>
<dbReference type="AlphaFoldDB" id="A0A1R0XMF9"/>
<evidence type="ECO:0000256" key="2">
    <source>
        <dbReference type="ARBA" id="ARBA00023125"/>
    </source>
</evidence>
<sequence length="294" mass="34171">MNESWMNSISPYVRSARIMESSSLAGEWLDYDHVYTYIDQGEAEFFLNGVKFLAREGDVLLMHPCMPHIIRSTSDVPLVQYIFHFDLYYDENRIASNQTDGPWLRRREIVPREMQLADIYPISHLQLPDRIELKKRFMQMQKEWLYPTFGGTLLNKSICLEMLFLFFRYQNPSKGTEGKSTKGWPLIEGAIHYIHQNYQDPELSNKSISKHVGVTANHLSYVFKTQLGVTIHNYLKHVRIEQAKLRIIKGRQNLTEIAEDVGFSSIHLFSRTFKANVGVMPSKFSAMQSALINK</sequence>
<dbReference type="PROSITE" id="PS01124">
    <property type="entry name" value="HTH_ARAC_FAMILY_2"/>
    <property type="match status" value="1"/>
</dbReference>
<name>A0A1R0XMF9_9BACL</name>
<dbReference type="Gene3D" id="2.60.120.10">
    <property type="entry name" value="Jelly Rolls"/>
    <property type="match status" value="1"/>
</dbReference>